<protein>
    <submittedName>
        <fullName evidence="2">Uncharacterized protein</fullName>
    </submittedName>
</protein>
<evidence type="ECO:0000313" key="3">
    <source>
        <dbReference type="Proteomes" id="UP000306420"/>
    </source>
</evidence>
<dbReference type="OrthoDB" id="2325732at2"/>
<keyword evidence="1" id="KW-0732">Signal</keyword>
<dbReference type="EMBL" id="VBSP01000018">
    <property type="protein sequence ID" value="TLQ41217.1"/>
    <property type="molecule type" value="Genomic_DNA"/>
</dbReference>
<evidence type="ECO:0000256" key="1">
    <source>
        <dbReference type="SAM" id="SignalP"/>
    </source>
</evidence>
<feature type="chain" id="PRO_5024382637" evidence="1">
    <location>
        <begin position="31"/>
        <end position="198"/>
    </location>
</feature>
<dbReference type="Proteomes" id="UP000306420">
    <property type="component" value="Unassembled WGS sequence"/>
</dbReference>
<name>A0A5R9DW42_9LACT</name>
<reference evidence="2 3" key="1">
    <citation type="submission" date="2019-05" db="EMBL/GenBank/DDBJ databases">
        <title>The metagenome of a microbial culture collection derived from dairy environment covers the genomic content of the human microbiome.</title>
        <authorList>
            <person name="Roder T."/>
            <person name="Wuthrich D."/>
            <person name="Sattari Z."/>
            <person name="Von Ah U."/>
            <person name="Bar C."/>
            <person name="Ronchi F."/>
            <person name="Macpherson A.J."/>
            <person name="Ganal-Vonarburg S.C."/>
            <person name="Bruggmann R."/>
            <person name="Vergeres G."/>
        </authorList>
    </citation>
    <scope>NUCLEOTIDE SEQUENCE [LARGE SCALE GENOMIC DNA]</scope>
    <source>
        <strain evidence="2 3">FAM 24227</strain>
    </source>
</reference>
<dbReference type="AlphaFoldDB" id="A0A5R9DW42"/>
<dbReference type="RefSeq" id="WP_138404546.1">
    <property type="nucleotide sequence ID" value="NZ_VBSP01000018.1"/>
</dbReference>
<feature type="signal peptide" evidence="1">
    <location>
        <begin position="1"/>
        <end position="30"/>
    </location>
</feature>
<sequence length="198" mass="21700">MNQKLKIVSLSFAIMLLGASIFPNITTVYATENEQQTQEYTEVEIVEPTSLSLTEVEINSLANEIQALHPSVSKEWIIEVIYKQLQGDYSLQTEYTSSQAQTRSSWQGITVDQMGAALDTDIALALGGSTATLANLIKVKGKHAAKSAIRSAIAKYLGSWVVNDVVLEFAMNLLSPGTYLAQLWDENDAVPNNGRINF</sequence>
<evidence type="ECO:0000313" key="2">
    <source>
        <dbReference type="EMBL" id="TLQ41217.1"/>
    </source>
</evidence>
<organism evidence="2 3">
    <name type="scientific">Ruoffia tabacinasalis</name>
    <dbReference type="NCBI Taxonomy" id="87458"/>
    <lineage>
        <taxon>Bacteria</taxon>
        <taxon>Bacillati</taxon>
        <taxon>Bacillota</taxon>
        <taxon>Bacilli</taxon>
        <taxon>Lactobacillales</taxon>
        <taxon>Aerococcaceae</taxon>
        <taxon>Ruoffia</taxon>
    </lineage>
</organism>
<proteinExistence type="predicted"/>
<accession>A0A5R9DW42</accession>
<comment type="caution">
    <text evidence="2">The sequence shown here is derived from an EMBL/GenBank/DDBJ whole genome shotgun (WGS) entry which is preliminary data.</text>
</comment>
<gene>
    <name evidence="2" type="ORF">FEZ33_06230</name>
</gene>